<protein>
    <submittedName>
        <fullName evidence="2">Uncharacterized protein</fullName>
    </submittedName>
</protein>
<evidence type="ECO:0000313" key="2">
    <source>
        <dbReference type="EMBL" id="QAX27011.1"/>
    </source>
</evidence>
<name>A0A411AD56_9APIC</name>
<accession>A0A411AD56</accession>
<evidence type="ECO:0000256" key="1">
    <source>
        <dbReference type="SAM" id="Phobius"/>
    </source>
</evidence>
<feature type="transmembrane region" description="Helical" evidence="1">
    <location>
        <begin position="148"/>
        <end position="170"/>
    </location>
</feature>
<keyword evidence="1" id="KW-0472">Membrane</keyword>
<dbReference type="EMBL" id="MH992225">
    <property type="protein sequence ID" value="QAX27013.1"/>
    <property type="molecule type" value="Genomic_DNA"/>
</dbReference>
<proteinExistence type="predicted"/>
<keyword evidence="1" id="KW-0812">Transmembrane</keyword>
<keyword evidence="1" id="KW-1133">Transmembrane helix</keyword>
<reference evidence="2" key="1">
    <citation type="submission" date="2018-09" db="EMBL/GenBank/DDBJ databases">
        <title>Comparative sequence analysis of Babesia apicoplast genomes of sheep originating from six regions.</title>
        <authorList>
            <person name="Wang X."/>
            <person name="Guan G."/>
        </authorList>
    </citation>
    <scope>NUCLEOTIDE SEQUENCE</scope>
</reference>
<organism evidence="2">
    <name type="scientific">Babesia sp. Dunhuang</name>
    <dbReference type="NCBI Taxonomy" id="1164853"/>
    <lineage>
        <taxon>Eukaryota</taxon>
        <taxon>Sar</taxon>
        <taxon>Alveolata</taxon>
        <taxon>Apicomplexa</taxon>
        <taxon>Aconoidasida</taxon>
        <taxon>Piroplasmida</taxon>
        <taxon>Babesiidae</taxon>
        <taxon>Babesia</taxon>
    </lineage>
</organism>
<sequence length="193" mass="23092">MIIGYLITLTKAEIKEYILETYNKYVNYEDAKIKLSFYPYGSRILIKEIIKTFKKIKFKKIFTILNFIKLIDYFVTNAINRLIKFKNYDILDGVDLFVFFFEFLIDKYIYKLTEFQMVQKCQFSLRYYALWVRCFSTIEASKDNIHPFFIGCLVFSVFIIVYPPLFYAIISDIESFNTLDNAYHYFVSATSPL</sequence>
<dbReference type="EMBL" id="MH992225">
    <property type="protein sequence ID" value="QAX27011.1"/>
    <property type="molecule type" value="Genomic_DNA"/>
</dbReference>
<dbReference type="AlphaFoldDB" id="A0A411AD56"/>